<evidence type="ECO:0000259" key="5">
    <source>
        <dbReference type="Pfam" id="PF01826"/>
    </source>
</evidence>
<feature type="domain" description="TIL" evidence="5">
    <location>
        <begin position="80"/>
        <end position="133"/>
    </location>
</feature>
<dbReference type="SUPFAM" id="SSF57567">
    <property type="entry name" value="Serine protease inhibitors"/>
    <property type="match status" value="2"/>
</dbReference>
<reference evidence="6 7" key="1">
    <citation type="submission" date="2020-04" db="EMBL/GenBank/DDBJ databases">
        <authorList>
            <person name="Laetsch R D."/>
            <person name="Stevens L."/>
            <person name="Kumar S."/>
            <person name="Blaxter L. M."/>
        </authorList>
    </citation>
    <scope>NUCLEOTIDE SEQUENCE [LARGE SCALE GENOMIC DNA]</scope>
</reference>
<dbReference type="EMBL" id="CADEPM010000001">
    <property type="protein sequence ID" value="CAB3397361.1"/>
    <property type="molecule type" value="Genomic_DNA"/>
</dbReference>
<dbReference type="Proteomes" id="UP000494206">
    <property type="component" value="Unassembled WGS sequence"/>
</dbReference>
<keyword evidence="2" id="KW-0722">Serine protease inhibitor</keyword>
<dbReference type="InterPro" id="IPR036084">
    <property type="entry name" value="Ser_inhib-like_sf"/>
</dbReference>
<keyword evidence="3" id="KW-1015">Disulfide bond</keyword>
<name>A0A8S1E760_9PELO</name>
<evidence type="ECO:0000313" key="7">
    <source>
        <dbReference type="Proteomes" id="UP000494206"/>
    </source>
</evidence>
<feature type="signal peptide" evidence="4">
    <location>
        <begin position="1"/>
        <end position="16"/>
    </location>
</feature>
<comment type="caution">
    <text evidence="6">The sequence shown here is derived from an EMBL/GenBank/DDBJ whole genome shotgun (WGS) entry which is preliminary data.</text>
</comment>
<evidence type="ECO:0000313" key="6">
    <source>
        <dbReference type="EMBL" id="CAB3397361.1"/>
    </source>
</evidence>
<dbReference type="OrthoDB" id="5781320at2759"/>
<organism evidence="6 7">
    <name type="scientific">Caenorhabditis bovis</name>
    <dbReference type="NCBI Taxonomy" id="2654633"/>
    <lineage>
        <taxon>Eukaryota</taxon>
        <taxon>Metazoa</taxon>
        <taxon>Ecdysozoa</taxon>
        <taxon>Nematoda</taxon>
        <taxon>Chromadorea</taxon>
        <taxon>Rhabditida</taxon>
        <taxon>Rhabditina</taxon>
        <taxon>Rhabditomorpha</taxon>
        <taxon>Rhabditoidea</taxon>
        <taxon>Rhabditidae</taxon>
        <taxon>Peloderinae</taxon>
        <taxon>Caenorhabditis</taxon>
    </lineage>
</organism>
<dbReference type="GO" id="GO:0004867">
    <property type="term" value="F:serine-type endopeptidase inhibitor activity"/>
    <property type="evidence" value="ECO:0007669"/>
    <property type="project" value="UniProtKB-KW"/>
</dbReference>
<sequence>MKLIVLLFAFASIVYCIKQCKENEEIVACSSGCEPRCGYTPKVCPEICITGVCECKDEFVRSTQGDCIHPLNCTKETTKCPPNETFQTCGTQCEPTCEVPEPPFCTEACVMNTCQCSEGYVRLGHTCVKKSECPK</sequence>
<dbReference type="InterPro" id="IPR002919">
    <property type="entry name" value="TIL_dom"/>
</dbReference>
<dbReference type="AlphaFoldDB" id="A0A8S1E760"/>
<evidence type="ECO:0000256" key="4">
    <source>
        <dbReference type="SAM" id="SignalP"/>
    </source>
</evidence>
<dbReference type="PANTHER" id="PTHR23259:SF75">
    <property type="entry name" value="SERINE PROTEASE INHIBITOR SWM-1-RELATED"/>
    <property type="match status" value="1"/>
</dbReference>
<dbReference type="Gene3D" id="2.10.25.10">
    <property type="entry name" value="Laminin"/>
    <property type="match status" value="2"/>
</dbReference>
<dbReference type="CDD" id="cd19941">
    <property type="entry name" value="TIL"/>
    <property type="match status" value="2"/>
</dbReference>
<protein>
    <recommendedName>
        <fullName evidence="5">TIL domain-containing protein</fullName>
    </recommendedName>
</protein>
<keyword evidence="1" id="KW-0646">Protease inhibitor</keyword>
<feature type="domain" description="TIL" evidence="5">
    <location>
        <begin position="20"/>
        <end position="73"/>
    </location>
</feature>
<evidence type="ECO:0000256" key="1">
    <source>
        <dbReference type="ARBA" id="ARBA00022690"/>
    </source>
</evidence>
<dbReference type="PANTHER" id="PTHR23259">
    <property type="entry name" value="RIDDLE"/>
    <property type="match status" value="1"/>
</dbReference>
<keyword evidence="4" id="KW-0732">Signal</keyword>
<proteinExistence type="predicted"/>
<evidence type="ECO:0000256" key="2">
    <source>
        <dbReference type="ARBA" id="ARBA00022900"/>
    </source>
</evidence>
<feature type="chain" id="PRO_5035943213" description="TIL domain-containing protein" evidence="4">
    <location>
        <begin position="17"/>
        <end position="135"/>
    </location>
</feature>
<gene>
    <name evidence="6" type="ORF">CBOVIS_LOCUS786</name>
</gene>
<dbReference type="InterPro" id="IPR051368">
    <property type="entry name" value="SerProtInhib-TIL_Domain"/>
</dbReference>
<evidence type="ECO:0000256" key="3">
    <source>
        <dbReference type="ARBA" id="ARBA00023157"/>
    </source>
</evidence>
<dbReference type="Pfam" id="PF01826">
    <property type="entry name" value="TIL"/>
    <property type="match status" value="2"/>
</dbReference>
<accession>A0A8S1E760</accession>
<keyword evidence="7" id="KW-1185">Reference proteome</keyword>